<feature type="compositionally biased region" description="Basic and acidic residues" evidence="1">
    <location>
        <begin position="1"/>
        <end position="14"/>
    </location>
</feature>
<evidence type="ECO:0000313" key="3">
    <source>
        <dbReference type="Proteomes" id="UP001595721"/>
    </source>
</evidence>
<proteinExistence type="predicted"/>
<sequence>MPKATRKTDLDTGHGSRPPTAAIEGSEDVLVNGLNALRRGDALASHGCNVPARRVSEGSPSVFFNGRPAARIGDSINCGGTLATASDNVFVDENEGRTGAVFAAAPCIRECMQSARRRSQAFVGKS</sequence>
<name>A0ABV7R5P7_9RHOB</name>
<accession>A0ABV7R5P7</accession>
<dbReference type="Gene3D" id="2.60.200.60">
    <property type="match status" value="1"/>
</dbReference>
<reference evidence="3" key="1">
    <citation type="journal article" date="2019" name="Int. J. Syst. Evol. Microbiol.">
        <title>The Global Catalogue of Microorganisms (GCM) 10K type strain sequencing project: providing services to taxonomists for standard genome sequencing and annotation.</title>
        <authorList>
            <consortium name="The Broad Institute Genomics Platform"/>
            <consortium name="The Broad Institute Genome Sequencing Center for Infectious Disease"/>
            <person name="Wu L."/>
            <person name="Ma J."/>
        </authorList>
    </citation>
    <scope>NUCLEOTIDE SEQUENCE [LARGE SCALE GENOMIC DNA]</scope>
    <source>
        <strain evidence="3">KCTC 42899</strain>
    </source>
</reference>
<protein>
    <submittedName>
        <fullName evidence="2">PAAR domain-containing protein</fullName>
    </submittedName>
</protein>
<dbReference type="Pfam" id="PF05488">
    <property type="entry name" value="PAAR_motif"/>
    <property type="match status" value="1"/>
</dbReference>
<dbReference type="RefSeq" id="WP_377745726.1">
    <property type="nucleotide sequence ID" value="NZ_JBHRXJ010000013.1"/>
</dbReference>
<evidence type="ECO:0000256" key="1">
    <source>
        <dbReference type="SAM" id="MobiDB-lite"/>
    </source>
</evidence>
<dbReference type="EMBL" id="JBHRXJ010000013">
    <property type="protein sequence ID" value="MFC3529689.1"/>
    <property type="molecule type" value="Genomic_DNA"/>
</dbReference>
<dbReference type="InterPro" id="IPR008727">
    <property type="entry name" value="PAAR_motif"/>
</dbReference>
<dbReference type="CDD" id="cd14737">
    <property type="entry name" value="PAAR_1"/>
    <property type="match status" value="1"/>
</dbReference>
<feature type="region of interest" description="Disordered" evidence="1">
    <location>
        <begin position="1"/>
        <end position="27"/>
    </location>
</feature>
<dbReference type="Proteomes" id="UP001595721">
    <property type="component" value="Unassembled WGS sequence"/>
</dbReference>
<organism evidence="2 3">
    <name type="scientific">Paracoccus mangrovi</name>
    <dbReference type="NCBI Taxonomy" id="1715645"/>
    <lineage>
        <taxon>Bacteria</taxon>
        <taxon>Pseudomonadati</taxon>
        <taxon>Pseudomonadota</taxon>
        <taxon>Alphaproteobacteria</taxon>
        <taxon>Rhodobacterales</taxon>
        <taxon>Paracoccaceae</taxon>
        <taxon>Paracoccus</taxon>
    </lineage>
</organism>
<gene>
    <name evidence="2" type="ORF">ACFOMH_16040</name>
</gene>
<evidence type="ECO:0000313" key="2">
    <source>
        <dbReference type="EMBL" id="MFC3529689.1"/>
    </source>
</evidence>
<comment type="caution">
    <text evidence="2">The sequence shown here is derived from an EMBL/GenBank/DDBJ whole genome shotgun (WGS) entry which is preliminary data.</text>
</comment>
<keyword evidence="3" id="KW-1185">Reference proteome</keyword>